<keyword evidence="1" id="KW-0472">Membrane</keyword>
<evidence type="ECO:0000256" key="1">
    <source>
        <dbReference type="SAM" id="Phobius"/>
    </source>
</evidence>
<keyword evidence="3" id="KW-1185">Reference proteome</keyword>
<dbReference type="AlphaFoldDB" id="A0A1H3KE13"/>
<proteinExistence type="predicted"/>
<sequence>MVEARKKTKHAKGIEVIGNPIINRFLTANMEIDEKSKEYKIQTLLGFLGIALVFSSFRYPPAFFLGAGILFFRRGWRKKTDRYQVCYQDAQMALKKKNYQKCIENLESIRIDSPKTRELLLVQASCYLELENAKKAYHLYTVFFQQITDNQYKEEWYSPAEENALLLALEEQDMEFAKGMIERMLHLQRDDAILAPIIKRFQELGGELSKKKV</sequence>
<dbReference type="SUPFAM" id="SSF48452">
    <property type="entry name" value="TPR-like"/>
    <property type="match status" value="1"/>
</dbReference>
<dbReference type="Gene3D" id="1.25.40.10">
    <property type="entry name" value="Tetratricopeptide repeat domain"/>
    <property type="match status" value="1"/>
</dbReference>
<reference evidence="2 3" key="1">
    <citation type="submission" date="2016-10" db="EMBL/GenBank/DDBJ databases">
        <authorList>
            <person name="de Groot N.N."/>
        </authorList>
    </citation>
    <scope>NUCLEOTIDE SEQUENCE [LARGE SCALE GENOMIC DNA]</scope>
    <source>
        <strain evidence="2 3">APO</strain>
    </source>
</reference>
<evidence type="ECO:0008006" key="4">
    <source>
        <dbReference type="Google" id="ProtNLM"/>
    </source>
</evidence>
<dbReference type="OrthoDB" id="983149at2"/>
<keyword evidence="1" id="KW-1133">Transmembrane helix</keyword>
<organism evidence="2 3">
    <name type="scientific">Tindallia californiensis</name>
    <dbReference type="NCBI Taxonomy" id="159292"/>
    <lineage>
        <taxon>Bacteria</taxon>
        <taxon>Bacillati</taxon>
        <taxon>Bacillota</taxon>
        <taxon>Clostridia</taxon>
        <taxon>Peptostreptococcales</taxon>
        <taxon>Tindalliaceae</taxon>
        <taxon>Tindallia</taxon>
    </lineage>
</organism>
<dbReference type="InterPro" id="IPR011990">
    <property type="entry name" value="TPR-like_helical_dom_sf"/>
</dbReference>
<accession>A0A1H3KE13</accession>
<protein>
    <recommendedName>
        <fullName evidence="4">Tetratricopeptide repeat-containing protein</fullName>
    </recommendedName>
</protein>
<dbReference type="RefSeq" id="WP_093311283.1">
    <property type="nucleotide sequence ID" value="NZ_FNPV01000002.1"/>
</dbReference>
<dbReference type="EMBL" id="FNPV01000002">
    <property type="protein sequence ID" value="SDY50410.1"/>
    <property type="molecule type" value="Genomic_DNA"/>
</dbReference>
<evidence type="ECO:0000313" key="2">
    <source>
        <dbReference type="EMBL" id="SDY50410.1"/>
    </source>
</evidence>
<dbReference type="Proteomes" id="UP000199230">
    <property type="component" value="Unassembled WGS sequence"/>
</dbReference>
<name>A0A1H3KE13_9FIRM</name>
<feature type="transmembrane region" description="Helical" evidence="1">
    <location>
        <begin position="44"/>
        <end position="72"/>
    </location>
</feature>
<dbReference type="STRING" id="159292.SAMN05192546_102325"/>
<evidence type="ECO:0000313" key="3">
    <source>
        <dbReference type="Proteomes" id="UP000199230"/>
    </source>
</evidence>
<keyword evidence="1" id="KW-0812">Transmembrane</keyword>
<gene>
    <name evidence="2" type="ORF">SAMN05192546_102325</name>
</gene>